<gene>
    <name evidence="2" type="ORF">SADUNF_Sadunf09G0054900</name>
</gene>
<sequence length="117" mass="12723">MSFSAERILLEEAPSDALGSRKEDNVDLPQLIHQQFSILYRHPPLLAAANDKFARGKAPFLAKQNAELDHSAPSHLHYPDLQTSLQPGHTQSCQGKAPGSHLLPAPVVLGKESALSR</sequence>
<comment type="caution">
    <text evidence="2">The sequence shown here is derived from an EMBL/GenBank/DDBJ whole genome shotgun (WGS) entry which is preliminary data.</text>
</comment>
<name>A0A835JXQ9_9ROSI</name>
<reference evidence="2 3" key="1">
    <citation type="submission" date="2020-10" db="EMBL/GenBank/DDBJ databases">
        <title>Plant Genome Project.</title>
        <authorList>
            <person name="Zhang R.-G."/>
        </authorList>
    </citation>
    <scope>NUCLEOTIDE SEQUENCE [LARGE SCALE GENOMIC DNA]</scope>
    <source>
        <strain evidence="2">FAFU-HL-1</strain>
        <tissue evidence="2">Leaf</tissue>
    </source>
</reference>
<accession>A0A835JXQ9</accession>
<keyword evidence="3" id="KW-1185">Reference proteome</keyword>
<dbReference type="EMBL" id="JADGMS010000009">
    <property type="protein sequence ID" value="KAF9675655.1"/>
    <property type="molecule type" value="Genomic_DNA"/>
</dbReference>
<organism evidence="2 3">
    <name type="scientific">Salix dunnii</name>
    <dbReference type="NCBI Taxonomy" id="1413687"/>
    <lineage>
        <taxon>Eukaryota</taxon>
        <taxon>Viridiplantae</taxon>
        <taxon>Streptophyta</taxon>
        <taxon>Embryophyta</taxon>
        <taxon>Tracheophyta</taxon>
        <taxon>Spermatophyta</taxon>
        <taxon>Magnoliopsida</taxon>
        <taxon>eudicotyledons</taxon>
        <taxon>Gunneridae</taxon>
        <taxon>Pentapetalae</taxon>
        <taxon>rosids</taxon>
        <taxon>fabids</taxon>
        <taxon>Malpighiales</taxon>
        <taxon>Salicaceae</taxon>
        <taxon>Saliceae</taxon>
        <taxon>Salix</taxon>
    </lineage>
</organism>
<proteinExistence type="predicted"/>
<evidence type="ECO:0000313" key="3">
    <source>
        <dbReference type="Proteomes" id="UP000657918"/>
    </source>
</evidence>
<dbReference type="Proteomes" id="UP000657918">
    <property type="component" value="Unassembled WGS sequence"/>
</dbReference>
<feature type="compositionally biased region" description="Polar residues" evidence="1">
    <location>
        <begin position="81"/>
        <end position="94"/>
    </location>
</feature>
<protein>
    <submittedName>
        <fullName evidence="2">Uncharacterized protein</fullName>
    </submittedName>
</protein>
<dbReference type="AlphaFoldDB" id="A0A835JXQ9"/>
<feature type="region of interest" description="Disordered" evidence="1">
    <location>
        <begin position="68"/>
        <end position="117"/>
    </location>
</feature>
<evidence type="ECO:0000256" key="1">
    <source>
        <dbReference type="SAM" id="MobiDB-lite"/>
    </source>
</evidence>
<evidence type="ECO:0000313" key="2">
    <source>
        <dbReference type="EMBL" id="KAF9675655.1"/>
    </source>
</evidence>